<dbReference type="SUPFAM" id="SSF89392">
    <property type="entry name" value="Prokaryotic lipoproteins and lipoprotein localization factors"/>
    <property type="match status" value="1"/>
</dbReference>
<keyword evidence="6" id="KW-0564">Palmitate</keyword>
<dbReference type="Gene3D" id="2.50.20.20">
    <property type="match status" value="1"/>
</dbReference>
<evidence type="ECO:0000313" key="10">
    <source>
        <dbReference type="EMBL" id="CAJ1501177.1"/>
    </source>
</evidence>
<dbReference type="Pfam" id="PF07161">
    <property type="entry name" value="LppX_LprAFG"/>
    <property type="match status" value="1"/>
</dbReference>
<feature type="region of interest" description="Disordered" evidence="8">
    <location>
        <begin position="25"/>
        <end position="63"/>
    </location>
</feature>
<evidence type="ECO:0000256" key="6">
    <source>
        <dbReference type="ARBA" id="ARBA00023139"/>
    </source>
</evidence>
<dbReference type="CDD" id="cd16334">
    <property type="entry name" value="LppX-like"/>
    <property type="match status" value="1"/>
</dbReference>
<keyword evidence="4 9" id="KW-0732">Signal</keyword>
<evidence type="ECO:0000256" key="8">
    <source>
        <dbReference type="SAM" id="MobiDB-lite"/>
    </source>
</evidence>
<evidence type="ECO:0000256" key="3">
    <source>
        <dbReference type="ARBA" id="ARBA00022475"/>
    </source>
</evidence>
<keyword evidence="7 10" id="KW-0449">Lipoprotein</keyword>
<evidence type="ECO:0000256" key="5">
    <source>
        <dbReference type="ARBA" id="ARBA00023136"/>
    </source>
</evidence>
<evidence type="ECO:0000313" key="11">
    <source>
        <dbReference type="Proteomes" id="UP001190464"/>
    </source>
</evidence>
<comment type="subcellular location">
    <subcellularLocation>
        <location evidence="1">Cell envelope</location>
    </subcellularLocation>
</comment>
<keyword evidence="5" id="KW-0472">Membrane</keyword>
<evidence type="ECO:0000256" key="1">
    <source>
        <dbReference type="ARBA" id="ARBA00004196"/>
    </source>
</evidence>
<keyword evidence="11" id="KW-1185">Reference proteome</keyword>
<proteinExistence type="inferred from homology"/>
<dbReference type="EMBL" id="OY726398">
    <property type="protein sequence ID" value="CAJ1501177.1"/>
    <property type="molecule type" value="Genomic_DNA"/>
</dbReference>
<dbReference type="InterPro" id="IPR029046">
    <property type="entry name" value="LolA/LolB/LppX"/>
</dbReference>
<evidence type="ECO:0000256" key="2">
    <source>
        <dbReference type="ARBA" id="ARBA00009194"/>
    </source>
</evidence>
<evidence type="ECO:0000256" key="4">
    <source>
        <dbReference type="ARBA" id="ARBA00022729"/>
    </source>
</evidence>
<evidence type="ECO:0000256" key="7">
    <source>
        <dbReference type="ARBA" id="ARBA00023288"/>
    </source>
</evidence>
<evidence type="ECO:0000256" key="9">
    <source>
        <dbReference type="SAM" id="SignalP"/>
    </source>
</evidence>
<name>A0ABN9N8H0_9MYCO</name>
<keyword evidence="3" id="KW-1003">Cell membrane</keyword>
<dbReference type="InterPro" id="IPR009830">
    <property type="entry name" value="LppX/LprAFG"/>
</dbReference>
<dbReference type="PROSITE" id="PS51257">
    <property type="entry name" value="PROKAR_LIPOPROTEIN"/>
    <property type="match status" value="1"/>
</dbReference>
<dbReference type="RefSeq" id="WP_308486217.1">
    <property type="nucleotide sequence ID" value="NZ_OY726398.1"/>
</dbReference>
<feature type="compositionally biased region" description="Low complexity" evidence="8">
    <location>
        <begin position="27"/>
        <end position="54"/>
    </location>
</feature>
<reference evidence="10 11" key="1">
    <citation type="submission" date="2023-08" db="EMBL/GenBank/DDBJ databases">
        <authorList>
            <person name="Folkvardsen B D."/>
            <person name="Norman A."/>
        </authorList>
    </citation>
    <scope>NUCLEOTIDE SEQUENCE [LARGE SCALE GENOMIC DNA]</scope>
    <source>
        <strain evidence="10 11">Mu0102</strain>
    </source>
</reference>
<feature type="chain" id="PRO_5046373627" evidence="9">
    <location>
        <begin position="20"/>
        <end position="263"/>
    </location>
</feature>
<comment type="similarity">
    <text evidence="2">Belongs to the LppX/LprAFG lipoprotein family.</text>
</comment>
<accession>A0ABN9N8H0</accession>
<sequence length="263" mass="27357">MRRLPGVLTVVSVAAALVAGCYSNSPTVPSEASSTVAATTPPTSSTPASTAAPSPTLPKKSTEPLPDAAAILKESSATTAELESVHLSVAVTGSIENMPVTALDGDVTQQPAAAAKGYAKIAYRGAPAYVAFVVFDGDFYVSQDRGHWVDYGPAAKFYDAASILSPETGLAGLLTDFVDPEVEGRETIDDVHTVRISGEVSADAAKKIVPQLKATKRTACTVWIEETGDHHLVALKLASGNDDAVAITFADWNAPVTVYKPRT</sequence>
<feature type="signal peptide" evidence="9">
    <location>
        <begin position="1"/>
        <end position="19"/>
    </location>
</feature>
<dbReference type="Proteomes" id="UP001190464">
    <property type="component" value="Chromosome"/>
</dbReference>
<organism evidence="10 11">
    <name type="scientific">[Mycobacterium] holstebronense</name>
    <dbReference type="NCBI Taxonomy" id="3064288"/>
    <lineage>
        <taxon>Bacteria</taxon>
        <taxon>Bacillati</taxon>
        <taxon>Actinomycetota</taxon>
        <taxon>Actinomycetes</taxon>
        <taxon>Mycobacteriales</taxon>
        <taxon>Mycobacteriaceae</taxon>
        <taxon>Mycolicibacterium</taxon>
    </lineage>
</organism>
<gene>
    <name evidence="10" type="ORF">MU0102_001419</name>
</gene>
<protein>
    <submittedName>
        <fullName evidence="10">LppX_LprAFG lipoprotein</fullName>
    </submittedName>
</protein>